<name>A0A932GNT9_UNCTE</name>
<evidence type="ECO:0008006" key="3">
    <source>
        <dbReference type="Google" id="ProtNLM"/>
    </source>
</evidence>
<dbReference type="EMBL" id="JACPSX010000087">
    <property type="protein sequence ID" value="MBI3014358.1"/>
    <property type="molecule type" value="Genomic_DNA"/>
</dbReference>
<organism evidence="1 2">
    <name type="scientific">Tectimicrobiota bacterium</name>
    <dbReference type="NCBI Taxonomy" id="2528274"/>
    <lineage>
        <taxon>Bacteria</taxon>
        <taxon>Pseudomonadati</taxon>
        <taxon>Nitrospinota/Tectimicrobiota group</taxon>
        <taxon>Candidatus Tectimicrobiota</taxon>
    </lineage>
</organism>
<reference evidence="1" key="1">
    <citation type="submission" date="2020-07" db="EMBL/GenBank/DDBJ databases">
        <title>Huge and variable diversity of episymbiotic CPR bacteria and DPANN archaea in groundwater ecosystems.</title>
        <authorList>
            <person name="He C.Y."/>
            <person name="Keren R."/>
            <person name="Whittaker M."/>
            <person name="Farag I.F."/>
            <person name="Doudna J."/>
            <person name="Cate J.H.D."/>
            <person name="Banfield J.F."/>
        </authorList>
    </citation>
    <scope>NUCLEOTIDE SEQUENCE</scope>
    <source>
        <strain evidence="1">NC_groundwater_717_Ag_S-0.2um_59_8</strain>
    </source>
</reference>
<comment type="caution">
    <text evidence="1">The sequence shown here is derived from an EMBL/GenBank/DDBJ whole genome shotgun (WGS) entry which is preliminary data.</text>
</comment>
<gene>
    <name evidence="1" type="ORF">HYY65_04710</name>
</gene>
<dbReference type="Proteomes" id="UP000741360">
    <property type="component" value="Unassembled WGS sequence"/>
</dbReference>
<dbReference type="InterPro" id="IPR035069">
    <property type="entry name" value="TTHA1013/TTHA0281-like"/>
</dbReference>
<proteinExistence type="predicted"/>
<dbReference type="AlphaFoldDB" id="A0A932GNT9"/>
<evidence type="ECO:0000313" key="1">
    <source>
        <dbReference type="EMBL" id="MBI3014358.1"/>
    </source>
</evidence>
<evidence type="ECO:0000313" key="2">
    <source>
        <dbReference type="Proteomes" id="UP000741360"/>
    </source>
</evidence>
<dbReference type="SUPFAM" id="SSF143100">
    <property type="entry name" value="TTHA1013/TTHA0281-like"/>
    <property type="match status" value="1"/>
</dbReference>
<sequence length="89" mass="10059">MCIDHTVQIWQEGDTYVAHAHPLDVMSCGESPEEARRNLEEAVRLFLKVAEEQGTLEEVLREAGYILKDHHWSAPEIISSERVSLSLSA</sequence>
<accession>A0A932GNT9</accession>
<dbReference type="Gene3D" id="3.30.160.250">
    <property type="match status" value="1"/>
</dbReference>
<protein>
    <recommendedName>
        <fullName evidence="3">Type II toxin-antitoxin system HicB family antitoxin</fullName>
    </recommendedName>
</protein>